<dbReference type="Proteomes" id="UP000683000">
    <property type="component" value="Unassembled WGS sequence"/>
</dbReference>
<keyword evidence="3" id="KW-1185">Reference proteome</keyword>
<dbReference type="EMBL" id="JAGFBS010000008">
    <property type="protein sequence ID" value="KAG6377950.1"/>
    <property type="molecule type" value="Genomic_DNA"/>
</dbReference>
<keyword evidence="1" id="KW-0732">Signal</keyword>
<evidence type="ECO:0000313" key="2">
    <source>
        <dbReference type="EMBL" id="KAG6377950.1"/>
    </source>
</evidence>
<feature type="chain" id="PRO_5034874143" description="Hydrophobin" evidence="1">
    <location>
        <begin position="18"/>
        <end position="98"/>
    </location>
</feature>
<protein>
    <recommendedName>
        <fullName evidence="4">Hydrophobin</fullName>
    </recommendedName>
</protein>
<reference evidence="2" key="1">
    <citation type="submission" date="2021-03" db="EMBL/GenBank/DDBJ databases">
        <title>Evolutionary innovations through gain and loss of genes in the ectomycorrhizal Boletales.</title>
        <authorList>
            <person name="Wu G."/>
            <person name="Miyauchi S."/>
            <person name="Morin E."/>
            <person name="Yang Z.-L."/>
            <person name="Xu J."/>
            <person name="Martin F.M."/>
        </authorList>
    </citation>
    <scope>NUCLEOTIDE SEQUENCE</scope>
    <source>
        <strain evidence="2">BR01</strain>
    </source>
</reference>
<dbReference type="AlphaFoldDB" id="A0A8I2YSX4"/>
<feature type="signal peptide" evidence="1">
    <location>
        <begin position="1"/>
        <end position="17"/>
    </location>
</feature>
<proteinExistence type="predicted"/>
<evidence type="ECO:0000313" key="3">
    <source>
        <dbReference type="Proteomes" id="UP000683000"/>
    </source>
</evidence>
<evidence type="ECO:0008006" key="4">
    <source>
        <dbReference type="Google" id="ProtNLM"/>
    </source>
</evidence>
<accession>A0A8I2YSX4</accession>
<evidence type="ECO:0000256" key="1">
    <source>
        <dbReference type="SAM" id="SignalP"/>
    </source>
</evidence>
<organism evidence="2 3">
    <name type="scientific">Boletus reticuloceps</name>
    <dbReference type="NCBI Taxonomy" id="495285"/>
    <lineage>
        <taxon>Eukaryota</taxon>
        <taxon>Fungi</taxon>
        <taxon>Dikarya</taxon>
        <taxon>Basidiomycota</taxon>
        <taxon>Agaricomycotina</taxon>
        <taxon>Agaricomycetes</taxon>
        <taxon>Agaricomycetidae</taxon>
        <taxon>Boletales</taxon>
        <taxon>Boletineae</taxon>
        <taxon>Boletaceae</taxon>
        <taxon>Boletoideae</taxon>
        <taxon>Boletus</taxon>
    </lineage>
</organism>
<sequence>MLARVFALLSLALFVSAGRIEARTPQCNGGSQYCCSDSFGGVLGAAGVIQDLLDNNCSVLNVVGTGCAANQQNTCCQQVQGGEFTLIDTQCSNFNLNL</sequence>
<comment type="caution">
    <text evidence="2">The sequence shown here is derived from an EMBL/GenBank/DDBJ whole genome shotgun (WGS) entry which is preliminary data.</text>
</comment>
<gene>
    <name evidence="2" type="ORF">JVT61DRAFT_14744</name>
</gene>
<name>A0A8I2YSX4_9AGAM</name>